<name>A0ABY6LV38_9ARAC</name>
<keyword evidence="2" id="KW-1185">Reference proteome</keyword>
<reference evidence="1 2" key="1">
    <citation type="submission" date="2022-03" db="EMBL/GenBank/DDBJ databases">
        <title>A chromosomal length assembly of Cordylochernes scorpioides.</title>
        <authorList>
            <person name="Zeh D."/>
            <person name="Zeh J."/>
        </authorList>
    </citation>
    <scope>NUCLEOTIDE SEQUENCE [LARGE SCALE GENOMIC DNA]</scope>
    <source>
        <strain evidence="1">IN4F17</strain>
        <tissue evidence="1">Whole Body</tissue>
    </source>
</reference>
<organism evidence="1 2">
    <name type="scientific">Cordylochernes scorpioides</name>
    <dbReference type="NCBI Taxonomy" id="51811"/>
    <lineage>
        <taxon>Eukaryota</taxon>
        <taxon>Metazoa</taxon>
        <taxon>Ecdysozoa</taxon>
        <taxon>Arthropoda</taxon>
        <taxon>Chelicerata</taxon>
        <taxon>Arachnida</taxon>
        <taxon>Pseudoscorpiones</taxon>
        <taxon>Cheliferoidea</taxon>
        <taxon>Chernetidae</taxon>
        <taxon>Cordylochernes</taxon>
    </lineage>
</organism>
<dbReference type="EMBL" id="CP092886">
    <property type="protein sequence ID" value="UYV84002.1"/>
    <property type="molecule type" value="Genomic_DNA"/>
</dbReference>
<evidence type="ECO:0000313" key="1">
    <source>
        <dbReference type="EMBL" id="UYV84002.1"/>
    </source>
</evidence>
<protein>
    <submittedName>
        <fullName evidence="1">Uncharacterized protein</fullName>
    </submittedName>
</protein>
<sequence>MSFAEFFFAAKNRITDPNSQLARDTRGRSITNGCSAKTKLTSDVSLVGNWSEENKLRVRAVGSSLKAILMTVVPRGTYLTDNPHVYPLPRIDDTLDSLKGAQFTRQWTYALDIGR</sequence>
<gene>
    <name evidence="1" type="ORF">LAZ67_X000856</name>
</gene>
<accession>A0ABY6LV38</accession>
<evidence type="ECO:0000313" key="2">
    <source>
        <dbReference type="Proteomes" id="UP001235939"/>
    </source>
</evidence>
<proteinExistence type="predicted"/>
<dbReference type="Proteomes" id="UP001235939">
    <property type="component" value="Chromosome X"/>
</dbReference>